<name>A0A9Q3C9U4_9BASI</name>
<proteinExistence type="predicted"/>
<evidence type="ECO:0000313" key="2">
    <source>
        <dbReference type="Proteomes" id="UP000765509"/>
    </source>
</evidence>
<evidence type="ECO:0000313" key="1">
    <source>
        <dbReference type="EMBL" id="MBW0478710.1"/>
    </source>
</evidence>
<keyword evidence="2" id="KW-1185">Reference proteome</keyword>
<dbReference type="Proteomes" id="UP000765509">
    <property type="component" value="Unassembled WGS sequence"/>
</dbReference>
<comment type="caution">
    <text evidence="1">The sequence shown here is derived from an EMBL/GenBank/DDBJ whole genome shotgun (WGS) entry which is preliminary data.</text>
</comment>
<accession>A0A9Q3C9U4</accession>
<protein>
    <submittedName>
        <fullName evidence="1">Uncharacterized protein</fullName>
    </submittedName>
</protein>
<sequence length="196" mass="22031">MLDLPPLPSFEWGLLGIDTPKGEDLILVFDFLNHLNPSIDWGQGLITFNSNPTDYYYPSKSFSNDFSSAKSCAALSSLSSRDEVFKDIQDVVEDNSVSLLHPFLDNMDLLPSSYHDSLEELWDEEEEPEEIETLINIVPFGYSHSLGVFYKVKAEKHPPPRACNRCIEPEGSLPPIGVIYSLSNQESYCQSGSMMK</sequence>
<organism evidence="1 2">
    <name type="scientific">Austropuccinia psidii MF-1</name>
    <dbReference type="NCBI Taxonomy" id="1389203"/>
    <lineage>
        <taxon>Eukaryota</taxon>
        <taxon>Fungi</taxon>
        <taxon>Dikarya</taxon>
        <taxon>Basidiomycota</taxon>
        <taxon>Pucciniomycotina</taxon>
        <taxon>Pucciniomycetes</taxon>
        <taxon>Pucciniales</taxon>
        <taxon>Sphaerophragmiaceae</taxon>
        <taxon>Austropuccinia</taxon>
    </lineage>
</organism>
<dbReference type="AlphaFoldDB" id="A0A9Q3C9U4"/>
<reference evidence="1" key="1">
    <citation type="submission" date="2021-03" db="EMBL/GenBank/DDBJ databases">
        <title>Draft genome sequence of rust myrtle Austropuccinia psidii MF-1, a brazilian biotype.</title>
        <authorList>
            <person name="Quecine M.C."/>
            <person name="Pachon D.M.R."/>
            <person name="Bonatelli M.L."/>
            <person name="Correr F.H."/>
            <person name="Franceschini L.M."/>
            <person name="Leite T.F."/>
            <person name="Margarido G.R.A."/>
            <person name="Almeida C.A."/>
            <person name="Ferrarezi J.A."/>
            <person name="Labate C.A."/>
        </authorList>
    </citation>
    <scope>NUCLEOTIDE SEQUENCE</scope>
    <source>
        <strain evidence="1">MF-1</strain>
    </source>
</reference>
<gene>
    <name evidence="1" type="ORF">O181_018425</name>
</gene>
<dbReference type="EMBL" id="AVOT02005292">
    <property type="protein sequence ID" value="MBW0478710.1"/>
    <property type="molecule type" value="Genomic_DNA"/>
</dbReference>